<dbReference type="Pfam" id="PF21010">
    <property type="entry name" value="HA2_C"/>
    <property type="match status" value="1"/>
</dbReference>
<feature type="compositionally biased region" description="Basic and acidic residues" evidence="8">
    <location>
        <begin position="716"/>
        <end position="743"/>
    </location>
</feature>
<dbReference type="STRING" id="2880.D7FRA6"/>
<dbReference type="SMART" id="SM00490">
    <property type="entry name" value="HELICc"/>
    <property type="match status" value="1"/>
</dbReference>
<evidence type="ECO:0000256" key="1">
    <source>
        <dbReference type="ARBA" id="ARBA00008792"/>
    </source>
</evidence>
<evidence type="ECO:0000259" key="9">
    <source>
        <dbReference type="PROSITE" id="PS51192"/>
    </source>
</evidence>
<dbReference type="InterPro" id="IPR011709">
    <property type="entry name" value="DEAD-box_helicase_OB_fold"/>
</dbReference>
<feature type="region of interest" description="Disordered" evidence="8">
    <location>
        <begin position="704"/>
        <end position="743"/>
    </location>
</feature>
<dbReference type="InterPro" id="IPR002464">
    <property type="entry name" value="DNA/RNA_helicase_DEAH_CS"/>
</dbReference>
<dbReference type="Pfam" id="PF00271">
    <property type="entry name" value="Helicase_C"/>
    <property type="match status" value="1"/>
</dbReference>
<dbReference type="SUPFAM" id="SSF52540">
    <property type="entry name" value="P-loop containing nucleoside triphosphate hydrolases"/>
    <property type="match status" value="1"/>
</dbReference>
<dbReference type="GO" id="GO:0016887">
    <property type="term" value="F:ATP hydrolysis activity"/>
    <property type="evidence" value="ECO:0007669"/>
    <property type="project" value="InterPro"/>
</dbReference>
<keyword evidence="3" id="KW-0547">Nucleotide-binding</keyword>
<dbReference type="PROSITE" id="PS51194">
    <property type="entry name" value="HELICASE_CTER"/>
    <property type="match status" value="1"/>
</dbReference>
<dbReference type="InParanoid" id="D7FRA6"/>
<keyword evidence="6" id="KW-0067">ATP-binding</keyword>
<dbReference type="Gene3D" id="1.20.120.1080">
    <property type="match status" value="1"/>
</dbReference>
<dbReference type="Gene3D" id="3.40.50.300">
    <property type="entry name" value="P-loop containing nucleotide triphosphate hydrolases"/>
    <property type="match status" value="2"/>
</dbReference>
<accession>D7FRA6</accession>
<keyword evidence="4" id="KW-0378">Hydrolase</keyword>
<dbReference type="InterPro" id="IPR001650">
    <property type="entry name" value="Helicase_C-like"/>
</dbReference>
<evidence type="ECO:0000256" key="4">
    <source>
        <dbReference type="ARBA" id="ARBA00022801"/>
    </source>
</evidence>
<evidence type="ECO:0000256" key="6">
    <source>
        <dbReference type="ARBA" id="ARBA00022840"/>
    </source>
</evidence>
<dbReference type="PROSITE" id="PS51192">
    <property type="entry name" value="HELICASE_ATP_BIND_1"/>
    <property type="match status" value="1"/>
</dbReference>
<dbReference type="CDD" id="cd18791">
    <property type="entry name" value="SF2_C_RHA"/>
    <property type="match status" value="1"/>
</dbReference>
<name>D7FRA6_ECTSI</name>
<dbReference type="Pfam" id="PF07717">
    <property type="entry name" value="OB_NTP_bind"/>
    <property type="match status" value="1"/>
</dbReference>
<dbReference type="eggNOG" id="KOG0922">
    <property type="taxonomic scope" value="Eukaryota"/>
</dbReference>
<evidence type="ECO:0000256" key="5">
    <source>
        <dbReference type="ARBA" id="ARBA00022806"/>
    </source>
</evidence>
<dbReference type="OMA" id="FHEVMET"/>
<dbReference type="SMART" id="SM00847">
    <property type="entry name" value="HA2"/>
    <property type="match status" value="1"/>
</dbReference>
<dbReference type="InterPro" id="IPR049945">
    <property type="entry name" value="AAA_22"/>
</dbReference>
<evidence type="ECO:0000313" key="11">
    <source>
        <dbReference type="EMBL" id="CBJ30697.1"/>
    </source>
</evidence>
<dbReference type="GO" id="GO:0005524">
    <property type="term" value="F:ATP binding"/>
    <property type="evidence" value="ECO:0007669"/>
    <property type="project" value="UniProtKB-KW"/>
</dbReference>
<evidence type="ECO:0000256" key="3">
    <source>
        <dbReference type="ARBA" id="ARBA00022741"/>
    </source>
</evidence>
<evidence type="ECO:0000256" key="2">
    <source>
        <dbReference type="ARBA" id="ARBA00012552"/>
    </source>
</evidence>
<keyword evidence="12" id="KW-1185">Reference proteome</keyword>
<dbReference type="InterPro" id="IPR007502">
    <property type="entry name" value="Helicase-assoc_dom"/>
</dbReference>
<protein>
    <recommendedName>
        <fullName evidence="2">RNA helicase</fullName>
        <ecNumber evidence="2">3.6.4.13</ecNumber>
    </recommendedName>
</protein>
<organism evidence="11 12">
    <name type="scientific">Ectocarpus siliculosus</name>
    <name type="common">Brown alga</name>
    <name type="synonym">Conferva siliculosa</name>
    <dbReference type="NCBI Taxonomy" id="2880"/>
    <lineage>
        <taxon>Eukaryota</taxon>
        <taxon>Sar</taxon>
        <taxon>Stramenopiles</taxon>
        <taxon>Ochrophyta</taxon>
        <taxon>PX clade</taxon>
        <taxon>Phaeophyceae</taxon>
        <taxon>Ectocarpales</taxon>
        <taxon>Ectocarpaceae</taxon>
        <taxon>Ectocarpus</taxon>
    </lineage>
</organism>
<dbReference type="GO" id="GO:0003723">
    <property type="term" value="F:RNA binding"/>
    <property type="evidence" value="ECO:0007669"/>
    <property type="project" value="TreeGrafter"/>
</dbReference>
<dbReference type="Pfam" id="PF04408">
    <property type="entry name" value="WHD_HA2"/>
    <property type="match status" value="1"/>
</dbReference>
<dbReference type="AlphaFoldDB" id="D7FRA6"/>
<feature type="domain" description="Helicase C-terminal" evidence="10">
    <location>
        <begin position="249"/>
        <end position="441"/>
    </location>
</feature>
<dbReference type="CDD" id="cd17980">
    <property type="entry name" value="DEXHc_DHX35"/>
    <property type="match status" value="1"/>
</dbReference>
<comment type="catalytic activity">
    <reaction evidence="7">
        <text>ATP + H2O = ADP + phosphate + H(+)</text>
        <dbReference type="Rhea" id="RHEA:13065"/>
        <dbReference type="ChEBI" id="CHEBI:15377"/>
        <dbReference type="ChEBI" id="CHEBI:15378"/>
        <dbReference type="ChEBI" id="CHEBI:30616"/>
        <dbReference type="ChEBI" id="CHEBI:43474"/>
        <dbReference type="ChEBI" id="CHEBI:456216"/>
        <dbReference type="EC" id="3.6.4.13"/>
    </reaction>
</comment>
<dbReference type="InterPro" id="IPR027417">
    <property type="entry name" value="P-loop_NTPase"/>
</dbReference>
<dbReference type="OrthoDB" id="10253254at2759"/>
<dbReference type="GO" id="GO:0003724">
    <property type="term" value="F:RNA helicase activity"/>
    <property type="evidence" value="ECO:0007669"/>
    <property type="project" value="UniProtKB-EC"/>
</dbReference>
<dbReference type="InterPro" id="IPR048333">
    <property type="entry name" value="HA2_WH"/>
</dbReference>
<dbReference type="Proteomes" id="UP000002630">
    <property type="component" value="Linkage Group LG27"/>
</dbReference>
<dbReference type="EC" id="3.6.4.13" evidence="2"/>
<dbReference type="SMART" id="SM00487">
    <property type="entry name" value="DEXDc"/>
    <property type="match status" value="1"/>
</dbReference>
<evidence type="ECO:0000259" key="10">
    <source>
        <dbReference type="PROSITE" id="PS51194"/>
    </source>
</evidence>
<proteinExistence type="inferred from homology"/>
<evidence type="ECO:0000313" key="12">
    <source>
        <dbReference type="Proteomes" id="UP000002630"/>
    </source>
</evidence>
<evidence type="ECO:0000256" key="7">
    <source>
        <dbReference type="ARBA" id="ARBA00047984"/>
    </source>
</evidence>
<dbReference type="EMBL" id="FN649752">
    <property type="protein sequence ID" value="CBJ30697.1"/>
    <property type="molecule type" value="Genomic_DNA"/>
</dbReference>
<dbReference type="EMBL" id="FN648390">
    <property type="protein sequence ID" value="CBJ30697.1"/>
    <property type="molecule type" value="Genomic_DNA"/>
</dbReference>
<comment type="similarity">
    <text evidence="1">Belongs to the DEAD box helicase family. DEAH subfamily.</text>
</comment>
<dbReference type="PANTHER" id="PTHR18934">
    <property type="entry name" value="ATP-DEPENDENT RNA HELICASE"/>
    <property type="match status" value="1"/>
</dbReference>
<sequence length="743" mass="81780">MSVFWKPGTSGPGGLERGDGSESLHIVDPKLSKLPLQTQRHALPIYRHRNSVLFAVQKHRAIVLVGETGCGKTTQIPQYLHEAGWTAGNRAVVCTQPRRVAAFTVATRVAEEMGSRLGETVGYSVRFDSRVGPATKVKFCTDGMLLREMMLDPLLTAYSVVMLDEAHERTIYNDILFGLLKKIMRKRKELRVIVASATLDAEQFRDFFETNTNNNANANTATILSIQGRQHPVDVLYTEKPVSNYVRAAVDAALAVHSSEPVGDVLIFLPGAEEIDAAVEMLRDHAPQSATSGKWGGWGGSTAKGVGEGGPLQVLPFYSALPINTQMKVFEPTRQGVRRIVVATTIAETSVTIDRIRYVIDPGFIRLPFYDPAQGFGALLTTLTSKASAKQRAGRAGRVSPGKCLRLMTEEDYHAQLPAQTIPEMQRSDLSWVVLLLKALGIDDILHFEFLSPPAAETMIRALELLYALGALDDSCRLTEPLGMTMAEFPVEPCLAKFLASAWDFGCVEDALTVAAMLSVQNPFVHPRGGGRERRERVREAMEEFAVTEGDHITYLNVFNSFDETGNDSEWCKENCLNHRALVRAGEIRQQLSRYCKKFAPPGQHVSSCGDDVNALRRCLVAGFFANVAKLSPDGRYRTVRDSTVVAIHPSSVLAHFGSPPEWILFNEISKTSQLFARDVSVVDPRWLIELAPHFYEFRGAGGSGGAPRLGTKKRLGPERPTAHNLEESDPRPTKSVRLGDAE</sequence>
<feature type="domain" description="Helicase ATP-binding" evidence="9">
    <location>
        <begin position="53"/>
        <end position="217"/>
    </location>
</feature>
<evidence type="ECO:0000256" key="8">
    <source>
        <dbReference type="SAM" id="MobiDB-lite"/>
    </source>
</evidence>
<dbReference type="PROSITE" id="PS00690">
    <property type="entry name" value="DEAH_ATP_HELICASE"/>
    <property type="match status" value="1"/>
</dbReference>
<keyword evidence="5" id="KW-0347">Helicase</keyword>
<dbReference type="FunFam" id="3.40.50.300:FF:000578">
    <property type="entry name" value="probable ATP-dependent RNA helicase DHX35"/>
    <property type="match status" value="1"/>
</dbReference>
<dbReference type="PANTHER" id="PTHR18934:SF136">
    <property type="entry name" value="ATP-DEPENDENT RNA HELICASE DHX35-RELATED"/>
    <property type="match status" value="1"/>
</dbReference>
<reference evidence="11 12" key="1">
    <citation type="journal article" date="2010" name="Nature">
        <title>The Ectocarpus genome and the independent evolution of multicellularity in brown algae.</title>
        <authorList>
            <person name="Cock J.M."/>
            <person name="Sterck L."/>
            <person name="Rouze P."/>
            <person name="Scornet D."/>
            <person name="Allen A.E."/>
            <person name="Amoutzias G."/>
            <person name="Anthouard V."/>
            <person name="Artiguenave F."/>
            <person name="Aury J.M."/>
            <person name="Badger J.H."/>
            <person name="Beszteri B."/>
            <person name="Billiau K."/>
            <person name="Bonnet E."/>
            <person name="Bothwell J.H."/>
            <person name="Bowler C."/>
            <person name="Boyen C."/>
            <person name="Brownlee C."/>
            <person name="Carrano C.J."/>
            <person name="Charrier B."/>
            <person name="Cho G.Y."/>
            <person name="Coelho S.M."/>
            <person name="Collen J."/>
            <person name="Corre E."/>
            <person name="Da Silva C."/>
            <person name="Delage L."/>
            <person name="Delaroque N."/>
            <person name="Dittami S.M."/>
            <person name="Doulbeau S."/>
            <person name="Elias M."/>
            <person name="Farnham G."/>
            <person name="Gachon C.M."/>
            <person name="Gschloessl B."/>
            <person name="Heesch S."/>
            <person name="Jabbari K."/>
            <person name="Jubin C."/>
            <person name="Kawai H."/>
            <person name="Kimura K."/>
            <person name="Kloareg B."/>
            <person name="Kupper F.C."/>
            <person name="Lang D."/>
            <person name="Le Bail A."/>
            <person name="Leblanc C."/>
            <person name="Lerouge P."/>
            <person name="Lohr M."/>
            <person name="Lopez P.J."/>
            <person name="Martens C."/>
            <person name="Maumus F."/>
            <person name="Michel G."/>
            <person name="Miranda-Saavedra D."/>
            <person name="Morales J."/>
            <person name="Moreau H."/>
            <person name="Motomura T."/>
            <person name="Nagasato C."/>
            <person name="Napoli C.A."/>
            <person name="Nelson D.R."/>
            <person name="Nyvall-Collen P."/>
            <person name="Peters A.F."/>
            <person name="Pommier C."/>
            <person name="Potin P."/>
            <person name="Poulain J."/>
            <person name="Quesneville H."/>
            <person name="Read B."/>
            <person name="Rensing S.A."/>
            <person name="Ritter A."/>
            <person name="Rousvoal S."/>
            <person name="Samanta M."/>
            <person name="Samson G."/>
            <person name="Schroeder D.C."/>
            <person name="Segurens B."/>
            <person name="Strittmatter M."/>
            <person name="Tonon T."/>
            <person name="Tregear J.W."/>
            <person name="Valentin K."/>
            <person name="von Dassow P."/>
            <person name="Yamagishi T."/>
            <person name="Van de Peer Y."/>
            <person name="Wincker P."/>
        </authorList>
    </citation>
    <scope>NUCLEOTIDE SEQUENCE [LARGE SCALE GENOMIC DNA]</scope>
    <source>
        <strain evidence="12">Ec32 / CCAP1310/4</strain>
    </source>
</reference>
<gene>
    <name evidence="11" type="ORF">Esi_0212_0024</name>
</gene>
<dbReference type="InterPro" id="IPR014001">
    <property type="entry name" value="Helicase_ATP-bd"/>
</dbReference>
<feature type="region of interest" description="Disordered" evidence="8">
    <location>
        <begin position="1"/>
        <end position="22"/>
    </location>
</feature>
<dbReference type="Pfam" id="PF13401">
    <property type="entry name" value="AAA_22"/>
    <property type="match status" value="1"/>
</dbReference>